<dbReference type="eggNOG" id="ENOG502Z8MN">
    <property type="taxonomic scope" value="Bacteria"/>
</dbReference>
<dbReference type="Pfam" id="PF09353">
    <property type="entry name" value="DUF1995"/>
    <property type="match status" value="1"/>
</dbReference>
<dbReference type="EMBL" id="CP001291">
    <property type="protein sequence ID" value="ACK70718.1"/>
    <property type="molecule type" value="Genomic_DNA"/>
</dbReference>
<evidence type="ECO:0000259" key="1">
    <source>
        <dbReference type="Pfam" id="PF09353"/>
    </source>
</evidence>
<dbReference type="RefSeq" id="WP_015954322.1">
    <property type="nucleotide sequence ID" value="NC_011729.1"/>
</dbReference>
<accession>B7KHM3</accession>
<dbReference type="HOGENOM" id="CLU_098312_0_0_3"/>
<organism evidence="2 3">
    <name type="scientific">Gloeothece citriformis (strain PCC 7424)</name>
    <name type="common">Cyanothece sp. (strain PCC 7424)</name>
    <dbReference type="NCBI Taxonomy" id="65393"/>
    <lineage>
        <taxon>Bacteria</taxon>
        <taxon>Bacillati</taxon>
        <taxon>Cyanobacteriota</taxon>
        <taxon>Cyanophyceae</taxon>
        <taxon>Oscillatoriophycideae</taxon>
        <taxon>Chroococcales</taxon>
        <taxon>Aphanothecaceae</taxon>
        <taxon>Gloeothece</taxon>
        <taxon>Gloeothece citriformis</taxon>
    </lineage>
</organism>
<sequence>MPEVPNSLEATIIQAKEATRLALEEGLGRIQVELVIPEIALSAQTIALEFTSLLDSYGEGLKVLFPDSGAAALARRDWGETPFKISDLGSRFTPVEMKITPEDEAFLVVCPSSIEVQSVAKLCDLAGDRPVVILIPQLEDVSIVGIGYTARQLRDNFLSTLQSSYYIRPLDGAVVLRAYPELWQVWLEKEDGYELIAQESQKPMGEALELMIARATGQIAPENPENKEIDKSPKPKKPGLLANMQRFLRALNQ</sequence>
<dbReference type="AlphaFoldDB" id="B7KHM3"/>
<dbReference type="InterPro" id="IPR018962">
    <property type="entry name" value="DUF1995"/>
</dbReference>
<gene>
    <name evidence="2" type="ordered locus">PCC7424_2296</name>
</gene>
<proteinExistence type="predicted"/>
<evidence type="ECO:0000313" key="2">
    <source>
        <dbReference type="EMBL" id="ACK70718.1"/>
    </source>
</evidence>
<protein>
    <recommendedName>
        <fullName evidence="1">DUF1995 domain-containing protein</fullName>
    </recommendedName>
</protein>
<dbReference type="KEGG" id="cyc:PCC7424_2296"/>
<keyword evidence="3" id="KW-1185">Reference proteome</keyword>
<evidence type="ECO:0000313" key="3">
    <source>
        <dbReference type="Proteomes" id="UP000002384"/>
    </source>
</evidence>
<dbReference type="Proteomes" id="UP000002384">
    <property type="component" value="Chromosome"/>
</dbReference>
<dbReference type="InterPro" id="IPR053021">
    <property type="entry name" value="Chloroplast_ADK"/>
</dbReference>
<name>B7KHM3_GLOC7</name>
<reference evidence="3" key="1">
    <citation type="journal article" date="2011" name="MBio">
        <title>Novel metabolic attributes of the genus Cyanothece, comprising a group of unicellular nitrogen-fixing Cyanobacteria.</title>
        <authorList>
            <person name="Bandyopadhyay A."/>
            <person name="Elvitigala T."/>
            <person name="Welsh E."/>
            <person name="Stockel J."/>
            <person name="Liberton M."/>
            <person name="Min H."/>
            <person name="Sherman L.A."/>
            <person name="Pakrasi H.B."/>
        </authorList>
    </citation>
    <scope>NUCLEOTIDE SEQUENCE [LARGE SCALE GENOMIC DNA]</scope>
    <source>
        <strain evidence="3">PCC 7424</strain>
    </source>
</reference>
<feature type="domain" description="DUF1995" evidence="1">
    <location>
        <begin position="5"/>
        <end position="209"/>
    </location>
</feature>
<dbReference type="PANTHER" id="PTHR35509:SF1">
    <property type="entry name" value="DOMAIN PROTEIN, PUTATIVE (DUF1995)-RELATED"/>
    <property type="match status" value="1"/>
</dbReference>
<dbReference type="STRING" id="65393.PCC7424_2296"/>
<dbReference type="PANTHER" id="PTHR35509">
    <property type="entry name" value="DOMAIN PROTEIN, PUTATIVE (DUF1995)-RELATED"/>
    <property type="match status" value="1"/>
</dbReference>
<dbReference type="OrthoDB" id="482920at2"/>